<dbReference type="PANTHER" id="PTHR40446">
    <property type="entry name" value="N-ACETYLGLUCOSAMINE-1-PHOSPHODIESTER ALPHA-N-ACETYLGLUCOSAMINIDASE"/>
    <property type="match status" value="1"/>
</dbReference>
<dbReference type="Pfam" id="PF00395">
    <property type="entry name" value="SLH"/>
    <property type="match status" value="1"/>
</dbReference>
<reference evidence="3" key="1">
    <citation type="journal article" date="2018" name="Sci. Rep.">
        <title>Lignite coal burning seam in the remote Altai Mountains harbors a hydrogen-driven thermophilic microbial community.</title>
        <authorList>
            <person name="Kadnikov V.V."/>
            <person name="Mardanov A.V."/>
            <person name="Ivasenko D.A."/>
            <person name="Antsiferov D.V."/>
            <person name="Beletsky A.V."/>
            <person name="Karnachuk O.V."/>
            <person name="Ravin N.V."/>
        </authorList>
    </citation>
    <scope>NUCLEOTIDE SEQUENCE [LARGE SCALE GENOMIC DNA]</scope>
</reference>
<dbReference type="PANTHER" id="PTHR40446:SF2">
    <property type="entry name" value="N-ACETYLGLUCOSAMINE-1-PHOSPHODIESTER ALPHA-N-ACETYLGLUCOSAMINIDASE"/>
    <property type="match status" value="1"/>
</dbReference>
<dbReference type="AlphaFoldDB" id="A0A2R6XZN4"/>
<dbReference type="EMBL" id="PEBX01000066">
    <property type="protein sequence ID" value="PTQ55850.1"/>
    <property type="molecule type" value="Genomic_DNA"/>
</dbReference>
<evidence type="ECO:0000259" key="1">
    <source>
        <dbReference type="PROSITE" id="PS51272"/>
    </source>
</evidence>
<dbReference type="Proteomes" id="UP000244338">
    <property type="component" value="Unassembled WGS sequence"/>
</dbReference>
<name>A0A2R6XZN4_9BACL</name>
<evidence type="ECO:0000313" key="2">
    <source>
        <dbReference type="EMBL" id="PTQ55850.1"/>
    </source>
</evidence>
<dbReference type="PROSITE" id="PS51272">
    <property type="entry name" value="SLH"/>
    <property type="match status" value="2"/>
</dbReference>
<dbReference type="Pfam" id="PF09992">
    <property type="entry name" value="NAGPA"/>
    <property type="match status" value="1"/>
</dbReference>
<gene>
    <name evidence="2" type="ORF">BSOLF_1333</name>
</gene>
<feature type="domain" description="SLH" evidence="1">
    <location>
        <begin position="27"/>
        <end position="90"/>
    </location>
</feature>
<proteinExistence type="predicted"/>
<dbReference type="InterPro" id="IPR001119">
    <property type="entry name" value="SLH_dom"/>
</dbReference>
<dbReference type="InterPro" id="IPR018711">
    <property type="entry name" value="NAGPA"/>
</dbReference>
<comment type="caution">
    <text evidence="2">The sequence shown here is derived from an EMBL/GenBank/DDBJ whole genome shotgun (WGS) entry which is preliminary data.</text>
</comment>
<accession>A0A2R6XZN4</accession>
<evidence type="ECO:0000313" key="3">
    <source>
        <dbReference type="Proteomes" id="UP000244338"/>
    </source>
</evidence>
<feature type="domain" description="SLH" evidence="1">
    <location>
        <begin position="143"/>
        <end position="212"/>
    </location>
</feature>
<protein>
    <recommendedName>
        <fullName evidence="1">SLH domain-containing protein</fullName>
    </recommendedName>
</protein>
<organism evidence="2 3">
    <name type="scientific">Candidatus Carbonibacillus altaicus</name>
    <dbReference type="NCBI Taxonomy" id="2163959"/>
    <lineage>
        <taxon>Bacteria</taxon>
        <taxon>Bacillati</taxon>
        <taxon>Bacillota</taxon>
        <taxon>Bacilli</taxon>
        <taxon>Bacillales</taxon>
        <taxon>Candidatus Carbonibacillus</taxon>
    </lineage>
</organism>
<sequence>MQKHSSFGIGVVLFLFLLGFRLISVQAEGRFSDVRPGAWYEKAVVQAQDRGLVGGFPDGTYRPEKALTYAEYLTMLAKLVSIEPEKTAPGEHWAAGTIRALENAGILDEKTWRPTWTQAPIPREKAYVYALRALGIEPRDASFDFFADAERLHDVDRGYVNTAFLEYLTDGLGRDPATGGRFFGTGQTLTRAQAAVMLNQLFDYRADAQTYKQKKAAERAKEKIPGNDPNKTVWNATRTVKIGGKTITAQIVYVNPKSPKVKIKTALGSGAVGGTEDLAALARRHGAVAAINGTFFNAYSDKQPQGNLEIKGKFVHLSNVGSTVGFGKDGTVRFSTLRTFIDGMLRDSFEWPDNWYAWGINHLRDEPAAITLFTPERGTKTGKATGHSVIVRQGSVHAIVTGEAAIPPDGFVIHIGPDSINRDILSRFEVGVSAGYRLRHEDPAKRPIDWSMIDDAVGAGPRLVMNGKVVADPKTEGFTDPKILTGGGARSAIGTTKEGYVMLATVPGATISDLAHVMKALGAVQAMNLDGGASSGLYYRGQYLTKPGRAISNAILVFED</sequence>